<comment type="subcellular location">
    <subcellularLocation>
        <location evidence="4">Cytoplasm</location>
    </subcellularLocation>
</comment>
<keyword evidence="11" id="KW-0464">Manganese</keyword>
<comment type="cofactor">
    <cofactor evidence="2">
        <name>Mg(2+)</name>
        <dbReference type="ChEBI" id="CHEBI:18420"/>
    </cofactor>
</comment>
<dbReference type="EMBL" id="JACHVC010000006">
    <property type="protein sequence ID" value="MBC2605322.1"/>
    <property type="molecule type" value="Genomic_DNA"/>
</dbReference>
<name>A0A7X1B486_9BACT</name>
<comment type="similarity">
    <text evidence="5 13">Belongs to the RNase HII family.</text>
</comment>
<evidence type="ECO:0000256" key="8">
    <source>
        <dbReference type="ARBA" id="ARBA00022723"/>
    </source>
</evidence>
<dbReference type="GO" id="GO:0005737">
    <property type="term" value="C:cytoplasm"/>
    <property type="evidence" value="ECO:0007669"/>
    <property type="project" value="UniProtKB-SubCell"/>
</dbReference>
<keyword evidence="10 12" id="KW-0378">Hydrolase</keyword>
<dbReference type="Proteomes" id="UP000526501">
    <property type="component" value="Unassembled WGS sequence"/>
</dbReference>
<evidence type="ECO:0000256" key="10">
    <source>
        <dbReference type="ARBA" id="ARBA00022801"/>
    </source>
</evidence>
<dbReference type="InterPro" id="IPR036397">
    <property type="entry name" value="RNaseH_sf"/>
</dbReference>
<dbReference type="GO" id="GO:0043137">
    <property type="term" value="P:DNA replication, removal of RNA primer"/>
    <property type="evidence" value="ECO:0007669"/>
    <property type="project" value="TreeGrafter"/>
</dbReference>
<comment type="catalytic activity">
    <reaction evidence="1 12 13">
        <text>Endonucleolytic cleavage to 5'-phosphomonoester.</text>
        <dbReference type="EC" id="3.1.26.4"/>
    </reaction>
</comment>
<gene>
    <name evidence="15" type="ORF">H5P27_04615</name>
</gene>
<dbReference type="GO" id="GO:0032299">
    <property type="term" value="C:ribonuclease H2 complex"/>
    <property type="evidence" value="ECO:0007669"/>
    <property type="project" value="TreeGrafter"/>
</dbReference>
<evidence type="ECO:0000256" key="9">
    <source>
        <dbReference type="ARBA" id="ARBA00022759"/>
    </source>
</evidence>
<dbReference type="PANTHER" id="PTHR10954">
    <property type="entry name" value="RIBONUCLEASE H2 SUBUNIT A"/>
    <property type="match status" value="1"/>
</dbReference>
<evidence type="ECO:0000256" key="6">
    <source>
        <dbReference type="ARBA" id="ARBA00022490"/>
    </source>
</evidence>
<evidence type="ECO:0000256" key="11">
    <source>
        <dbReference type="ARBA" id="ARBA00023211"/>
    </source>
</evidence>
<reference evidence="15 16" key="1">
    <citation type="submission" date="2020-07" db="EMBL/GenBank/DDBJ databases">
        <authorList>
            <person name="Feng X."/>
        </authorList>
    </citation>
    <scope>NUCLEOTIDE SEQUENCE [LARGE SCALE GENOMIC DNA]</scope>
    <source>
        <strain evidence="15 16">JCM23202</strain>
    </source>
</reference>
<dbReference type="InterPro" id="IPR001352">
    <property type="entry name" value="RNase_HII/HIII"/>
</dbReference>
<organism evidence="15 16">
    <name type="scientific">Pelagicoccus albus</name>
    <dbReference type="NCBI Taxonomy" id="415222"/>
    <lineage>
        <taxon>Bacteria</taxon>
        <taxon>Pseudomonadati</taxon>
        <taxon>Verrucomicrobiota</taxon>
        <taxon>Opitutia</taxon>
        <taxon>Puniceicoccales</taxon>
        <taxon>Pelagicoccaceae</taxon>
        <taxon>Pelagicoccus</taxon>
    </lineage>
</organism>
<dbReference type="GO" id="GO:0046872">
    <property type="term" value="F:metal ion binding"/>
    <property type="evidence" value="ECO:0007669"/>
    <property type="project" value="UniProtKB-KW"/>
</dbReference>
<evidence type="ECO:0000256" key="12">
    <source>
        <dbReference type="PROSITE-ProRule" id="PRU01319"/>
    </source>
</evidence>
<evidence type="ECO:0000313" key="15">
    <source>
        <dbReference type="EMBL" id="MBC2605322.1"/>
    </source>
</evidence>
<dbReference type="InterPro" id="IPR024567">
    <property type="entry name" value="RNase_HII/HIII_dom"/>
</dbReference>
<keyword evidence="6" id="KW-0963">Cytoplasm</keyword>
<evidence type="ECO:0000313" key="16">
    <source>
        <dbReference type="Proteomes" id="UP000526501"/>
    </source>
</evidence>
<evidence type="ECO:0000256" key="4">
    <source>
        <dbReference type="ARBA" id="ARBA00004496"/>
    </source>
</evidence>
<dbReference type="EC" id="3.1.26.4" evidence="13"/>
<dbReference type="GO" id="GO:0003723">
    <property type="term" value="F:RNA binding"/>
    <property type="evidence" value="ECO:0007669"/>
    <property type="project" value="UniProtKB-UniRule"/>
</dbReference>
<comment type="cofactor">
    <cofactor evidence="12">
        <name>Mn(2+)</name>
        <dbReference type="ChEBI" id="CHEBI:29035"/>
    </cofactor>
    <cofactor evidence="12">
        <name>Mg(2+)</name>
        <dbReference type="ChEBI" id="CHEBI:18420"/>
    </cofactor>
    <text evidence="12">Manganese or magnesium. Binds 1 divalent metal ion per monomer in the absence of substrate. May bind a second metal ion after substrate binding.</text>
</comment>
<keyword evidence="9 12" id="KW-0255">Endonuclease</keyword>
<keyword evidence="16" id="KW-1185">Reference proteome</keyword>
<comment type="function">
    <text evidence="3 13">Endonuclease that specifically degrades the RNA of RNA-DNA hybrids.</text>
</comment>
<dbReference type="RefSeq" id="WP_185659205.1">
    <property type="nucleotide sequence ID" value="NZ_CAWPOO010000006.1"/>
</dbReference>
<evidence type="ECO:0000256" key="5">
    <source>
        <dbReference type="ARBA" id="ARBA00007383"/>
    </source>
</evidence>
<dbReference type="GO" id="GO:0006298">
    <property type="term" value="P:mismatch repair"/>
    <property type="evidence" value="ECO:0007669"/>
    <property type="project" value="TreeGrafter"/>
</dbReference>
<dbReference type="CDD" id="cd07182">
    <property type="entry name" value="RNase_HII_bacteria_HII_like"/>
    <property type="match status" value="1"/>
</dbReference>
<evidence type="ECO:0000256" key="13">
    <source>
        <dbReference type="RuleBase" id="RU003515"/>
    </source>
</evidence>
<dbReference type="AlphaFoldDB" id="A0A7X1B486"/>
<feature type="domain" description="RNase H type-2" evidence="14">
    <location>
        <begin position="18"/>
        <end position="250"/>
    </location>
</feature>
<dbReference type="InterPro" id="IPR022898">
    <property type="entry name" value="RNase_HII"/>
</dbReference>
<sequence>MKSHRLRAFDRKVLKGRLGLIGVDEAGRGALAGPVVAAAVAARSDFYDSEWCKRNASSINDSKLLTFEQREELYAKLRWLEREGRLLIGVGKGSVEDIEDLNILGATQKAMKTAVEEVLAAGDISPHDPDPLFDATLPGSTPRETLSQWEILVDGKQMKHLGYRHRAIVKGDSKALCIAMASIIAKVTRDRIMMALDCEYPHYDLASSKGYATVLHRAAILDHGPTEMHRPLFLRKLLEEPSEETQEEFGF</sequence>
<keyword evidence="8 12" id="KW-0479">Metal-binding</keyword>
<accession>A0A7X1B486</accession>
<dbReference type="Pfam" id="PF01351">
    <property type="entry name" value="RNase_HII"/>
    <property type="match status" value="1"/>
</dbReference>
<dbReference type="PROSITE" id="PS51975">
    <property type="entry name" value="RNASE_H_2"/>
    <property type="match status" value="1"/>
</dbReference>
<evidence type="ECO:0000259" key="14">
    <source>
        <dbReference type="PROSITE" id="PS51975"/>
    </source>
</evidence>
<dbReference type="Gene3D" id="3.30.420.10">
    <property type="entry name" value="Ribonuclease H-like superfamily/Ribonuclease H"/>
    <property type="match status" value="1"/>
</dbReference>
<protein>
    <recommendedName>
        <fullName evidence="13">Ribonuclease</fullName>
        <ecNumber evidence="13">3.1.26.4</ecNumber>
    </recommendedName>
</protein>
<keyword evidence="7 12" id="KW-0540">Nuclease</keyword>
<dbReference type="SUPFAM" id="SSF53098">
    <property type="entry name" value="Ribonuclease H-like"/>
    <property type="match status" value="1"/>
</dbReference>
<comment type="caution">
    <text evidence="15">The sequence shown here is derived from an EMBL/GenBank/DDBJ whole genome shotgun (WGS) entry which is preliminary data.</text>
</comment>
<dbReference type="PANTHER" id="PTHR10954:SF18">
    <property type="entry name" value="RIBONUCLEASE HII"/>
    <property type="match status" value="1"/>
</dbReference>
<proteinExistence type="inferred from homology"/>
<evidence type="ECO:0000256" key="1">
    <source>
        <dbReference type="ARBA" id="ARBA00000077"/>
    </source>
</evidence>
<feature type="binding site" evidence="12">
    <location>
        <position position="25"/>
    </location>
    <ligand>
        <name>a divalent metal cation</name>
        <dbReference type="ChEBI" id="CHEBI:60240"/>
    </ligand>
</feature>
<dbReference type="NCBIfam" id="NF000595">
    <property type="entry name" value="PRK00015.1-3"/>
    <property type="match status" value="1"/>
</dbReference>
<evidence type="ECO:0000256" key="3">
    <source>
        <dbReference type="ARBA" id="ARBA00004065"/>
    </source>
</evidence>
<evidence type="ECO:0000256" key="7">
    <source>
        <dbReference type="ARBA" id="ARBA00022722"/>
    </source>
</evidence>
<evidence type="ECO:0000256" key="2">
    <source>
        <dbReference type="ARBA" id="ARBA00001946"/>
    </source>
</evidence>
<feature type="binding site" evidence="12">
    <location>
        <position position="24"/>
    </location>
    <ligand>
        <name>a divalent metal cation</name>
        <dbReference type="ChEBI" id="CHEBI:60240"/>
    </ligand>
</feature>
<dbReference type="GO" id="GO:0004523">
    <property type="term" value="F:RNA-DNA hybrid ribonuclease activity"/>
    <property type="evidence" value="ECO:0007669"/>
    <property type="project" value="UniProtKB-UniRule"/>
</dbReference>
<feature type="binding site" evidence="12">
    <location>
        <position position="154"/>
    </location>
    <ligand>
        <name>a divalent metal cation</name>
        <dbReference type="ChEBI" id="CHEBI:60240"/>
    </ligand>
</feature>
<dbReference type="InterPro" id="IPR012337">
    <property type="entry name" value="RNaseH-like_sf"/>
</dbReference>